<dbReference type="HOGENOM" id="CLU_779493_0_0_1"/>
<dbReference type="EnsemblProtists" id="EKX50328">
    <property type="protein sequence ID" value="EKX50328"/>
    <property type="gene ID" value="GUITHDRAFT_135474"/>
</dbReference>
<organism evidence="2">
    <name type="scientific">Guillardia theta (strain CCMP2712)</name>
    <name type="common">Cryptophyte</name>
    <dbReference type="NCBI Taxonomy" id="905079"/>
    <lineage>
        <taxon>Eukaryota</taxon>
        <taxon>Cryptophyceae</taxon>
        <taxon>Pyrenomonadales</taxon>
        <taxon>Geminigeraceae</taxon>
        <taxon>Guillardia</taxon>
    </lineage>
</organism>
<feature type="region of interest" description="Disordered" evidence="1">
    <location>
        <begin position="52"/>
        <end position="77"/>
    </location>
</feature>
<feature type="compositionally biased region" description="Basic and acidic residues" evidence="1">
    <location>
        <begin position="60"/>
        <end position="72"/>
    </location>
</feature>
<sequence length="356" mass="39624">MFGTMRAMSVGGFKDSQAMQREKDAIRVMQGAALVASRLIEMQVSTMAFTPPAAQGRRGTWKEEENNEIAKDRARRSWPKAADLDKEFLSKFAPFSSHALNPYVRERTSNGTWVEETKKKSDEQDRSKADERHLQEEEARNLKKDRAEVAGETGGKEAASARSTEMERESKDEGEGRRKVSSPLDEHTVKEASVETVSSSKNQQLPHENVGTTKAAEARREAERQERRRSSHVPTGRIQRVSSFAGLGIGMALGTVGAIVNNAVRGRMGAAGGLKGAILSEGNSNRLTLALCRMRGAALKLGQLLSIQDEHVIPKESPLRQVIDRVREEAEQMPADQLLRMMEEEQEQEQEQEQEK</sequence>
<feature type="compositionally biased region" description="Basic and acidic residues" evidence="1">
    <location>
        <begin position="164"/>
        <end position="193"/>
    </location>
</feature>
<reference evidence="4" key="2">
    <citation type="submission" date="2012-11" db="EMBL/GenBank/DDBJ databases">
        <authorList>
            <person name="Kuo A."/>
            <person name="Curtis B.A."/>
            <person name="Tanifuji G."/>
            <person name="Burki F."/>
            <person name="Gruber A."/>
            <person name="Irimia M."/>
            <person name="Maruyama S."/>
            <person name="Arias M.C."/>
            <person name="Ball S.G."/>
            <person name="Gile G.H."/>
            <person name="Hirakawa Y."/>
            <person name="Hopkins J.F."/>
            <person name="Rensing S.A."/>
            <person name="Schmutz J."/>
            <person name="Symeonidi A."/>
            <person name="Elias M."/>
            <person name="Eveleigh R.J."/>
            <person name="Herman E.K."/>
            <person name="Klute M.J."/>
            <person name="Nakayama T."/>
            <person name="Obornik M."/>
            <person name="Reyes-Prieto A."/>
            <person name="Armbrust E.V."/>
            <person name="Aves S.J."/>
            <person name="Beiko R.G."/>
            <person name="Coutinho P."/>
            <person name="Dacks J.B."/>
            <person name="Durnford D.G."/>
            <person name="Fast N.M."/>
            <person name="Green B.R."/>
            <person name="Grisdale C."/>
            <person name="Hempe F."/>
            <person name="Henrissat B."/>
            <person name="Hoppner M.P."/>
            <person name="Ishida K.-I."/>
            <person name="Kim E."/>
            <person name="Koreny L."/>
            <person name="Kroth P.G."/>
            <person name="Liu Y."/>
            <person name="Malik S.-B."/>
            <person name="Maier U.G."/>
            <person name="McRose D."/>
            <person name="Mock T."/>
            <person name="Neilson J.A."/>
            <person name="Onodera N.T."/>
            <person name="Poole A.M."/>
            <person name="Pritham E.J."/>
            <person name="Richards T.A."/>
            <person name="Rocap G."/>
            <person name="Roy S.W."/>
            <person name="Sarai C."/>
            <person name="Schaack S."/>
            <person name="Shirato S."/>
            <person name="Slamovits C.H."/>
            <person name="Spencer D.F."/>
            <person name="Suzuki S."/>
            <person name="Worden A.Z."/>
            <person name="Zauner S."/>
            <person name="Barry K."/>
            <person name="Bell C."/>
            <person name="Bharti A.K."/>
            <person name="Crow J.A."/>
            <person name="Grimwood J."/>
            <person name="Kramer R."/>
            <person name="Lindquist E."/>
            <person name="Lucas S."/>
            <person name="Salamov A."/>
            <person name="McFadden G.I."/>
            <person name="Lane C.E."/>
            <person name="Keeling P.J."/>
            <person name="Gray M.W."/>
            <person name="Grigoriev I.V."/>
            <person name="Archibald J.M."/>
        </authorList>
    </citation>
    <scope>NUCLEOTIDE SEQUENCE</scope>
    <source>
        <strain evidence="4">CCMP2712</strain>
    </source>
</reference>
<keyword evidence="4" id="KW-1185">Reference proteome</keyword>
<evidence type="ECO:0000256" key="1">
    <source>
        <dbReference type="SAM" id="MobiDB-lite"/>
    </source>
</evidence>
<proteinExistence type="predicted"/>
<dbReference type="GO" id="GO:0006744">
    <property type="term" value="P:ubiquinone biosynthetic process"/>
    <property type="evidence" value="ECO:0007669"/>
    <property type="project" value="TreeGrafter"/>
</dbReference>
<dbReference type="eggNOG" id="KOG1234">
    <property type="taxonomic scope" value="Eukaryota"/>
</dbReference>
<feature type="compositionally biased region" description="Polar residues" evidence="1">
    <location>
        <begin position="195"/>
        <end position="212"/>
    </location>
</feature>
<name>L1JQH4_GUITC</name>
<dbReference type="GeneID" id="17306889"/>
<evidence type="ECO:0000313" key="3">
    <source>
        <dbReference type="EnsemblProtists" id="EKX50328"/>
    </source>
</evidence>
<dbReference type="PANTHER" id="PTHR43851:SF3">
    <property type="entry name" value="COENZYME Q8"/>
    <property type="match status" value="1"/>
</dbReference>
<dbReference type="KEGG" id="gtt:GUITHDRAFT_135474"/>
<dbReference type="Proteomes" id="UP000011087">
    <property type="component" value="Unassembled WGS sequence"/>
</dbReference>
<feature type="compositionally biased region" description="Basic and acidic residues" evidence="1">
    <location>
        <begin position="115"/>
        <end position="149"/>
    </location>
</feature>
<feature type="compositionally biased region" description="Basic and acidic residues" evidence="1">
    <location>
        <begin position="216"/>
        <end position="228"/>
    </location>
</feature>
<dbReference type="EMBL" id="JH992979">
    <property type="protein sequence ID" value="EKX50328.1"/>
    <property type="molecule type" value="Genomic_DNA"/>
</dbReference>
<dbReference type="PaxDb" id="55529-EKX50328"/>
<reference evidence="2 4" key="1">
    <citation type="journal article" date="2012" name="Nature">
        <title>Algal genomes reveal evolutionary mosaicism and the fate of nucleomorphs.</title>
        <authorList>
            <consortium name="DOE Joint Genome Institute"/>
            <person name="Curtis B.A."/>
            <person name="Tanifuji G."/>
            <person name="Burki F."/>
            <person name="Gruber A."/>
            <person name="Irimia M."/>
            <person name="Maruyama S."/>
            <person name="Arias M.C."/>
            <person name="Ball S.G."/>
            <person name="Gile G.H."/>
            <person name="Hirakawa Y."/>
            <person name="Hopkins J.F."/>
            <person name="Kuo A."/>
            <person name="Rensing S.A."/>
            <person name="Schmutz J."/>
            <person name="Symeonidi A."/>
            <person name="Elias M."/>
            <person name="Eveleigh R.J."/>
            <person name="Herman E.K."/>
            <person name="Klute M.J."/>
            <person name="Nakayama T."/>
            <person name="Obornik M."/>
            <person name="Reyes-Prieto A."/>
            <person name="Armbrust E.V."/>
            <person name="Aves S.J."/>
            <person name="Beiko R.G."/>
            <person name="Coutinho P."/>
            <person name="Dacks J.B."/>
            <person name="Durnford D.G."/>
            <person name="Fast N.M."/>
            <person name="Green B.R."/>
            <person name="Grisdale C.J."/>
            <person name="Hempel F."/>
            <person name="Henrissat B."/>
            <person name="Hoppner M.P."/>
            <person name="Ishida K."/>
            <person name="Kim E."/>
            <person name="Koreny L."/>
            <person name="Kroth P.G."/>
            <person name="Liu Y."/>
            <person name="Malik S.B."/>
            <person name="Maier U.G."/>
            <person name="McRose D."/>
            <person name="Mock T."/>
            <person name="Neilson J.A."/>
            <person name="Onodera N.T."/>
            <person name="Poole A.M."/>
            <person name="Pritham E.J."/>
            <person name="Richards T.A."/>
            <person name="Rocap G."/>
            <person name="Roy S.W."/>
            <person name="Sarai C."/>
            <person name="Schaack S."/>
            <person name="Shirato S."/>
            <person name="Slamovits C.H."/>
            <person name="Spencer D.F."/>
            <person name="Suzuki S."/>
            <person name="Worden A.Z."/>
            <person name="Zauner S."/>
            <person name="Barry K."/>
            <person name="Bell C."/>
            <person name="Bharti A.K."/>
            <person name="Crow J.A."/>
            <person name="Grimwood J."/>
            <person name="Kramer R."/>
            <person name="Lindquist E."/>
            <person name="Lucas S."/>
            <person name="Salamov A."/>
            <person name="McFadden G.I."/>
            <person name="Lane C.E."/>
            <person name="Keeling P.J."/>
            <person name="Gray M.W."/>
            <person name="Grigoriev I.V."/>
            <person name="Archibald J.M."/>
        </authorList>
    </citation>
    <scope>NUCLEOTIDE SEQUENCE</scope>
    <source>
        <strain evidence="2 4">CCMP2712</strain>
    </source>
</reference>
<dbReference type="STRING" id="905079.L1JQH4"/>
<evidence type="ECO:0000313" key="4">
    <source>
        <dbReference type="Proteomes" id="UP000011087"/>
    </source>
</evidence>
<accession>L1JQH4</accession>
<dbReference type="RefSeq" id="XP_005837308.1">
    <property type="nucleotide sequence ID" value="XM_005837251.1"/>
</dbReference>
<evidence type="ECO:0000313" key="2">
    <source>
        <dbReference type="EMBL" id="EKX50328.1"/>
    </source>
</evidence>
<dbReference type="InterPro" id="IPR051409">
    <property type="entry name" value="Atypical_kinase_ADCK"/>
</dbReference>
<dbReference type="AlphaFoldDB" id="L1JQH4"/>
<dbReference type="PANTHER" id="PTHR43851">
    <property type="match status" value="1"/>
</dbReference>
<reference evidence="3" key="3">
    <citation type="submission" date="2016-03" db="UniProtKB">
        <authorList>
            <consortium name="EnsemblProtists"/>
        </authorList>
    </citation>
    <scope>IDENTIFICATION</scope>
</reference>
<gene>
    <name evidence="2" type="ORF">GUITHDRAFT_135474</name>
</gene>
<dbReference type="OrthoDB" id="161950at2759"/>
<feature type="region of interest" description="Disordered" evidence="1">
    <location>
        <begin position="108"/>
        <end position="235"/>
    </location>
</feature>
<protein>
    <submittedName>
        <fullName evidence="2 3">Uncharacterized protein</fullName>
    </submittedName>
</protein>